<protein>
    <recommendedName>
        <fullName evidence="3">Reverse transcriptase zinc-binding domain-containing protein</fullName>
    </recommendedName>
</protein>
<evidence type="ECO:0000313" key="2">
    <source>
        <dbReference type="Proteomes" id="UP001448207"/>
    </source>
</evidence>
<proteinExistence type="predicted"/>
<reference evidence="1 2" key="1">
    <citation type="submission" date="2024-04" db="EMBL/GenBank/DDBJ databases">
        <title>Symmetric and asymmetric DNA N6-adenine methylation regulates different biological responses in Mucorales.</title>
        <authorList>
            <consortium name="Lawrence Berkeley National Laboratory"/>
            <person name="Lax C."/>
            <person name="Mondo S.J."/>
            <person name="Osorio-Concepcion M."/>
            <person name="Muszewska A."/>
            <person name="Corrochano-Luque M."/>
            <person name="Gutierrez G."/>
            <person name="Riley R."/>
            <person name="Lipzen A."/>
            <person name="Guo J."/>
            <person name="Hundley H."/>
            <person name="Amirebrahimi M."/>
            <person name="Ng V."/>
            <person name="Lorenzo-Gutierrez D."/>
            <person name="Binder U."/>
            <person name="Yang J."/>
            <person name="Song Y."/>
            <person name="Canovas D."/>
            <person name="Navarro E."/>
            <person name="Freitag M."/>
            <person name="Gabaldon T."/>
            <person name="Grigoriev I.V."/>
            <person name="Corrochano L.M."/>
            <person name="Nicolas F.E."/>
            <person name="Garre V."/>
        </authorList>
    </citation>
    <scope>NUCLEOTIDE SEQUENCE [LARGE SCALE GENOMIC DNA]</scope>
    <source>
        <strain evidence="1 2">L51</strain>
    </source>
</reference>
<keyword evidence="2" id="KW-1185">Reference proteome</keyword>
<name>A0ABR3AGL7_PHYBL</name>
<dbReference type="EMBL" id="JBCLYO010000046">
    <property type="protein sequence ID" value="KAL0073980.1"/>
    <property type="molecule type" value="Genomic_DNA"/>
</dbReference>
<organism evidence="1 2">
    <name type="scientific">Phycomyces blakesleeanus</name>
    <dbReference type="NCBI Taxonomy" id="4837"/>
    <lineage>
        <taxon>Eukaryota</taxon>
        <taxon>Fungi</taxon>
        <taxon>Fungi incertae sedis</taxon>
        <taxon>Mucoromycota</taxon>
        <taxon>Mucoromycotina</taxon>
        <taxon>Mucoromycetes</taxon>
        <taxon>Mucorales</taxon>
        <taxon>Phycomycetaceae</taxon>
        <taxon>Phycomyces</taxon>
    </lineage>
</organism>
<feature type="non-terminal residue" evidence="1">
    <location>
        <position position="1"/>
    </location>
</feature>
<sequence>VYPTLSRKVQALVSDRDTTVSSFFTHVFTAPSSGTFITPSPTAIFDHTFINVRPFLLSLGLVPQSSDPSRLKLTTKMYCQQCYHLSSAPVSVPPPVSIDWPGFWLLSLSHTCCNIWYCYLHQKIRHKSLLHRFIPASNPSPACPICFDPLESLEHFFFSCPI</sequence>
<dbReference type="Proteomes" id="UP001448207">
    <property type="component" value="Unassembled WGS sequence"/>
</dbReference>
<evidence type="ECO:0008006" key="3">
    <source>
        <dbReference type="Google" id="ProtNLM"/>
    </source>
</evidence>
<accession>A0ABR3AGL7</accession>
<evidence type="ECO:0000313" key="1">
    <source>
        <dbReference type="EMBL" id="KAL0073980.1"/>
    </source>
</evidence>
<gene>
    <name evidence="1" type="ORF">J3Q64DRAFT_1649467</name>
</gene>
<comment type="caution">
    <text evidence="1">The sequence shown here is derived from an EMBL/GenBank/DDBJ whole genome shotgun (WGS) entry which is preliminary data.</text>
</comment>